<keyword evidence="2 5" id="KW-0689">Ribosomal protein</keyword>
<dbReference type="InterPro" id="IPR002136">
    <property type="entry name" value="Ribosomal_uL4"/>
</dbReference>
<dbReference type="PANTHER" id="PTHR10746:SF6">
    <property type="entry name" value="LARGE RIBOSOMAL SUBUNIT PROTEIN UL4M"/>
    <property type="match status" value="1"/>
</dbReference>
<name>A0ABZ0USI5_9RICK</name>
<keyword evidence="5" id="KW-0694">RNA-binding</keyword>
<dbReference type="InterPro" id="IPR013005">
    <property type="entry name" value="Ribosomal_uL4-like"/>
</dbReference>
<evidence type="ECO:0000256" key="4">
    <source>
        <dbReference type="ARBA" id="ARBA00035244"/>
    </source>
</evidence>
<comment type="similarity">
    <text evidence="1 5">Belongs to the universal ribosomal protein uL4 family.</text>
</comment>
<keyword evidence="5" id="KW-0699">rRNA-binding</keyword>
<evidence type="ECO:0000256" key="3">
    <source>
        <dbReference type="ARBA" id="ARBA00023274"/>
    </source>
</evidence>
<dbReference type="PANTHER" id="PTHR10746">
    <property type="entry name" value="50S RIBOSOMAL PROTEIN L4"/>
    <property type="match status" value="1"/>
</dbReference>
<keyword evidence="3 5" id="KW-0687">Ribonucleoprotein</keyword>
<evidence type="ECO:0000313" key="7">
    <source>
        <dbReference type="Proteomes" id="UP001325140"/>
    </source>
</evidence>
<dbReference type="HAMAP" id="MF_01328_B">
    <property type="entry name" value="Ribosomal_uL4_B"/>
    <property type="match status" value="1"/>
</dbReference>
<comment type="function">
    <text evidence="5">Forms part of the polypeptide exit tunnel.</text>
</comment>
<sequence>MKYQVLDFHSSAVSSEIELPSIFDAEVRHDVIHRVICWQLAKRRLGTHKVKGRSEIAKSTRKIHAQKGGGRARHGAASAPQFRGGGVAFGPVVRSHEYKLNKKIRIMGLHSALSMKLKENKVLIVDDFSLTTPKTKELYGKVSNLLNDKKSTAKISCLMVDKEQNAALRFASANIHNLDSLPMRGLNVYDLIKHEFVMFSKSAIMSMTGEEIGDIS</sequence>
<evidence type="ECO:0000256" key="2">
    <source>
        <dbReference type="ARBA" id="ARBA00022980"/>
    </source>
</evidence>
<evidence type="ECO:0000256" key="5">
    <source>
        <dbReference type="HAMAP-Rule" id="MF_01328"/>
    </source>
</evidence>
<dbReference type="InterPro" id="IPR023574">
    <property type="entry name" value="Ribosomal_uL4_dom_sf"/>
</dbReference>
<dbReference type="Proteomes" id="UP001325140">
    <property type="component" value="Chromosome"/>
</dbReference>
<dbReference type="RefSeq" id="WP_323721971.1">
    <property type="nucleotide sequence ID" value="NZ_CP110343.1"/>
</dbReference>
<evidence type="ECO:0000313" key="6">
    <source>
        <dbReference type="EMBL" id="WPX97994.1"/>
    </source>
</evidence>
<dbReference type="Pfam" id="PF00573">
    <property type="entry name" value="Ribosomal_L4"/>
    <property type="match status" value="1"/>
</dbReference>
<dbReference type="Gene3D" id="3.40.1370.10">
    <property type="match status" value="1"/>
</dbReference>
<comment type="function">
    <text evidence="5">One of the primary rRNA binding proteins, this protein initially binds near the 5'-end of the 23S rRNA. It is important during the early stages of 50S assembly. It makes multiple contacts with different domains of the 23S rRNA in the assembled 50S subunit and ribosome.</text>
</comment>
<dbReference type="GO" id="GO:0005840">
    <property type="term" value="C:ribosome"/>
    <property type="evidence" value="ECO:0007669"/>
    <property type="project" value="UniProtKB-KW"/>
</dbReference>
<gene>
    <name evidence="5" type="primary">rplD</name>
    <name evidence="6" type="ORF">Fokcrypt_00521</name>
</gene>
<protein>
    <recommendedName>
        <fullName evidence="4 5">Large ribosomal subunit protein uL4</fullName>
    </recommendedName>
</protein>
<dbReference type="NCBIfam" id="TIGR03953">
    <property type="entry name" value="rplD_bact"/>
    <property type="match status" value="1"/>
</dbReference>
<accession>A0ABZ0USI5</accession>
<dbReference type="SUPFAM" id="SSF52166">
    <property type="entry name" value="Ribosomal protein L4"/>
    <property type="match status" value="1"/>
</dbReference>
<keyword evidence="7" id="KW-1185">Reference proteome</keyword>
<reference evidence="6" key="1">
    <citation type="submission" date="2022-10" db="EMBL/GenBank/DDBJ databases">
        <title>Host association and intracellularity evolved multiple times independently in the Rickettsiales.</title>
        <authorList>
            <person name="Castelli M."/>
            <person name="Nardi T."/>
            <person name="Gammuto L."/>
            <person name="Bellinzona G."/>
            <person name="Sabaneyeva E."/>
            <person name="Potekhin A."/>
            <person name="Serra V."/>
            <person name="Petroni G."/>
            <person name="Sassera D."/>
        </authorList>
    </citation>
    <scope>NUCLEOTIDE SEQUENCE [LARGE SCALE GENOMIC DNA]</scope>
    <source>
        <strain evidence="6">US_Bl 11III1</strain>
    </source>
</reference>
<proteinExistence type="inferred from homology"/>
<comment type="subunit">
    <text evidence="5">Part of the 50S ribosomal subunit.</text>
</comment>
<dbReference type="EMBL" id="CP110343">
    <property type="protein sequence ID" value="WPX97994.1"/>
    <property type="molecule type" value="Genomic_DNA"/>
</dbReference>
<evidence type="ECO:0000256" key="1">
    <source>
        <dbReference type="ARBA" id="ARBA00010528"/>
    </source>
</evidence>
<organism evidence="6 7">
    <name type="scientific">Candidatus Fokinia crypta</name>
    <dbReference type="NCBI Taxonomy" id="1920990"/>
    <lineage>
        <taxon>Bacteria</taxon>
        <taxon>Pseudomonadati</taxon>
        <taxon>Pseudomonadota</taxon>
        <taxon>Alphaproteobacteria</taxon>
        <taxon>Rickettsiales</taxon>
        <taxon>Candidatus Midichloriaceae</taxon>
        <taxon>Candidatus Fokinia</taxon>
    </lineage>
</organism>